<evidence type="ECO:0000313" key="2">
    <source>
        <dbReference type="EnsemblMetazoa" id="AALFPA23_002224.P1938"/>
    </source>
</evidence>
<keyword evidence="3" id="KW-1185">Reference proteome</keyword>
<protein>
    <recommendedName>
        <fullName evidence="4">Transposase domain-containing protein</fullName>
    </recommendedName>
</protein>
<evidence type="ECO:0000313" key="3">
    <source>
        <dbReference type="Proteomes" id="UP000069940"/>
    </source>
</evidence>
<reference evidence="3" key="1">
    <citation type="journal article" date="2015" name="Proc. Natl. Acad. Sci. U.S.A.">
        <title>Genome sequence of the Asian Tiger mosquito, Aedes albopictus, reveals insights into its biology, genetics, and evolution.</title>
        <authorList>
            <person name="Chen X.G."/>
            <person name="Jiang X."/>
            <person name="Gu J."/>
            <person name="Xu M."/>
            <person name="Wu Y."/>
            <person name="Deng Y."/>
            <person name="Zhang C."/>
            <person name="Bonizzoni M."/>
            <person name="Dermauw W."/>
            <person name="Vontas J."/>
            <person name="Armbruster P."/>
            <person name="Huang X."/>
            <person name="Yang Y."/>
            <person name="Zhang H."/>
            <person name="He W."/>
            <person name="Peng H."/>
            <person name="Liu Y."/>
            <person name="Wu K."/>
            <person name="Chen J."/>
            <person name="Lirakis M."/>
            <person name="Topalis P."/>
            <person name="Van Leeuwen T."/>
            <person name="Hall A.B."/>
            <person name="Jiang X."/>
            <person name="Thorpe C."/>
            <person name="Mueller R.L."/>
            <person name="Sun C."/>
            <person name="Waterhouse R.M."/>
            <person name="Yan G."/>
            <person name="Tu Z.J."/>
            <person name="Fang X."/>
            <person name="James A.A."/>
        </authorList>
    </citation>
    <scope>NUCLEOTIDE SEQUENCE [LARGE SCALE GENOMIC DNA]</scope>
    <source>
        <strain evidence="3">Foshan</strain>
    </source>
</reference>
<feature type="region of interest" description="Disordered" evidence="1">
    <location>
        <begin position="1"/>
        <end position="27"/>
    </location>
</feature>
<name>A0ABM1XRR5_AEDAL</name>
<proteinExistence type="predicted"/>
<evidence type="ECO:0008006" key="4">
    <source>
        <dbReference type="Google" id="ProtNLM"/>
    </source>
</evidence>
<dbReference type="GeneID" id="134288375"/>
<dbReference type="EnsemblMetazoa" id="AALFPA23_002224.R1938">
    <property type="protein sequence ID" value="AALFPA23_002224.P1938"/>
    <property type="gene ID" value="AALFPA23_002224"/>
</dbReference>
<dbReference type="Proteomes" id="UP000069940">
    <property type="component" value="Unassembled WGS sequence"/>
</dbReference>
<evidence type="ECO:0000256" key="1">
    <source>
        <dbReference type="SAM" id="MobiDB-lite"/>
    </source>
</evidence>
<reference evidence="2" key="2">
    <citation type="submission" date="2025-05" db="UniProtKB">
        <authorList>
            <consortium name="EnsemblMetazoa"/>
        </authorList>
    </citation>
    <scope>IDENTIFICATION</scope>
    <source>
        <strain evidence="2">Foshan</strain>
    </source>
</reference>
<dbReference type="RefSeq" id="XP_062709038.1">
    <property type="nucleotide sequence ID" value="XM_062853054.1"/>
</dbReference>
<organism evidence="2 3">
    <name type="scientific">Aedes albopictus</name>
    <name type="common">Asian tiger mosquito</name>
    <name type="synonym">Stegomyia albopicta</name>
    <dbReference type="NCBI Taxonomy" id="7160"/>
    <lineage>
        <taxon>Eukaryota</taxon>
        <taxon>Metazoa</taxon>
        <taxon>Ecdysozoa</taxon>
        <taxon>Arthropoda</taxon>
        <taxon>Hexapoda</taxon>
        <taxon>Insecta</taxon>
        <taxon>Pterygota</taxon>
        <taxon>Neoptera</taxon>
        <taxon>Endopterygota</taxon>
        <taxon>Diptera</taxon>
        <taxon>Nematocera</taxon>
        <taxon>Culicoidea</taxon>
        <taxon>Culicidae</taxon>
        <taxon>Culicinae</taxon>
        <taxon>Aedini</taxon>
        <taxon>Aedes</taxon>
        <taxon>Stegomyia</taxon>
    </lineage>
</organism>
<dbReference type="PANTHER" id="PTHR46579">
    <property type="entry name" value="F5/8 TYPE C DOMAIN-CONTAINING PROTEIN-RELATED"/>
    <property type="match status" value="1"/>
</dbReference>
<accession>A0ABM1XRR5</accession>
<dbReference type="PANTHER" id="PTHR46579:SF1">
    <property type="entry name" value="F5_8 TYPE C DOMAIN-CONTAINING PROTEIN"/>
    <property type="match status" value="1"/>
</dbReference>
<sequence>MPPIDMTPDPGCASTNNATDPSEPFTLRHHTRPTYTEAQEEIISTVRSDERLESSVDDLNSEVETDCQSEEDQSCWFEFDKTESFGTSEKIKFDSDVTRREAHLMILNYYVRHHLTQGALVDLLRMLNVMAGYKFFPESFETFAANFPDRYESARVYYCVECQSGVGDSAPNENFICSIPNCGSKKIDFFMTIPIEQQLRETILKYEKEICDYEETVKVEAVSDISQGKIVKEISSTIPEKLITLSVNTDGAAAYRWSINKPCYPIFLTINNLPPRIRFDKNNLLLAAVWLSKGEPSIPLFFKNFCEEINQLGEGIAIGTDKYKVVVVQNCLDSVARPKLQNSTQFNGKFGCSLCLHEGKVVLGNQVRYPFRKAPSRNHTETRRHMIEAHTTGNPINGIKGLSVFLSVPHFDIVKGFPPDYMHAVLLGVVRQMWELYTSSTNHSKPYYIGQKLKDVEQRMLHIRVPSSFSRYPGKLEDMKKNKASDWENMLFHYFYPCVIGILPHKYLAHFMVLSDCIFQLLDVHLTQNTIDKIEKQLNRFVRDFGKLYGDENMLFNVHVITHLSDCARNFGALWNSSLYPYENGNGLILGYRTGNNHPVIQITNKYIFNRICHDKSLFVNTKIKAWHDSLWHVKSNSQAKFNDSLRVELQDDLIVDEGIHEREFSYQAKFVLDNVQYCTRKACEKLSYDDSFVRIDGLFFRIENILIDRNDNIYIVGLQLLTSFINVNTYSYIESSQMYLKKVTKGIRICVATAIKSCDNNTNYISLCKPNTQVD</sequence>